<accession>A0AAV7GQE0</accession>
<sequence length="72" mass="8068">MVMGLQKSPALPILEDVLSSSSSSIFKSIKMILLMNTHKSHISTDILSFQDVSKPDVKIRKGEDKDINQMHQ</sequence>
<gene>
    <name evidence="1" type="ORF">IEQ34_006841</name>
</gene>
<dbReference type="AlphaFoldDB" id="A0AAV7GQE0"/>
<comment type="caution">
    <text evidence="1">The sequence shown here is derived from an EMBL/GenBank/DDBJ whole genome shotgun (WGS) entry which is preliminary data.</text>
</comment>
<proteinExistence type="predicted"/>
<evidence type="ECO:0000313" key="1">
    <source>
        <dbReference type="EMBL" id="KAH0464055.1"/>
    </source>
</evidence>
<organism evidence="1 2">
    <name type="scientific">Dendrobium chrysotoxum</name>
    <name type="common">Orchid</name>
    <dbReference type="NCBI Taxonomy" id="161865"/>
    <lineage>
        <taxon>Eukaryota</taxon>
        <taxon>Viridiplantae</taxon>
        <taxon>Streptophyta</taxon>
        <taxon>Embryophyta</taxon>
        <taxon>Tracheophyta</taxon>
        <taxon>Spermatophyta</taxon>
        <taxon>Magnoliopsida</taxon>
        <taxon>Liliopsida</taxon>
        <taxon>Asparagales</taxon>
        <taxon>Orchidaceae</taxon>
        <taxon>Epidendroideae</taxon>
        <taxon>Malaxideae</taxon>
        <taxon>Dendrobiinae</taxon>
        <taxon>Dendrobium</taxon>
    </lineage>
</organism>
<evidence type="ECO:0000313" key="2">
    <source>
        <dbReference type="Proteomes" id="UP000775213"/>
    </source>
</evidence>
<reference evidence="1 2" key="1">
    <citation type="journal article" date="2021" name="Hortic Res">
        <title>Chromosome-scale assembly of the Dendrobium chrysotoxum genome enhances the understanding of orchid evolution.</title>
        <authorList>
            <person name="Zhang Y."/>
            <person name="Zhang G.Q."/>
            <person name="Zhang D."/>
            <person name="Liu X.D."/>
            <person name="Xu X.Y."/>
            <person name="Sun W.H."/>
            <person name="Yu X."/>
            <person name="Zhu X."/>
            <person name="Wang Z.W."/>
            <person name="Zhao X."/>
            <person name="Zhong W.Y."/>
            <person name="Chen H."/>
            <person name="Yin W.L."/>
            <person name="Huang T."/>
            <person name="Niu S.C."/>
            <person name="Liu Z.J."/>
        </authorList>
    </citation>
    <scope>NUCLEOTIDE SEQUENCE [LARGE SCALE GENOMIC DNA]</scope>
    <source>
        <strain evidence="1">Lindl</strain>
    </source>
</reference>
<protein>
    <submittedName>
        <fullName evidence="1">Uncharacterized protein</fullName>
    </submittedName>
</protein>
<name>A0AAV7GQE0_DENCH</name>
<dbReference type="Proteomes" id="UP000775213">
    <property type="component" value="Unassembled WGS sequence"/>
</dbReference>
<keyword evidence="2" id="KW-1185">Reference proteome</keyword>
<dbReference type="EMBL" id="JAGFBR010000007">
    <property type="protein sequence ID" value="KAH0464055.1"/>
    <property type="molecule type" value="Genomic_DNA"/>
</dbReference>